<dbReference type="PANTHER" id="PTHR43280">
    <property type="entry name" value="ARAC-FAMILY TRANSCRIPTIONAL REGULATOR"/>
    <property type="match status" value="1"/>
</dbReference>
<evidence type="ECO:0000313" key="6">
    <source>
        <dbReference type="Proteomes" id="UP000693672"/>
    </source>
</evidence>
<dbReference type="EMBL" id="CAJVAS010000029">
    <property type="protein sequence ID" value="CAG7644753.1"/>
    <property type="molecule type" value="Genomic_DNA"/>
</dbReference>
<name>A0A916NYG1_9BACL</name>
<sequence length="273" mass="31082">MITLPENGILLYESKHTDGNVVREHRHQIHQILYVLDGSGTIKLDGNYSELCPDRLVLIVPHSDHSIIAEAKLTLLVLAFDAQSMETIVEHEILSKRFPRSAIVSMNPFMATEVRQLLRKMMFEQGNSDQLNDWALRIHLQEILLLLARSGQQAVITDSNGLRADKIRRYIDEHYFESITAGEIASIMNISARYVNNIFKECFGITPTQYLTQVRISVAKKLLSETDKDIVTVCFEVGFENVPTFYRAFKNSVKLSPNKYRRQNAAGDELNNG</sequence>
<proteinExistence type="predicted"/>
<accession>A0A916NYG1</accession>
<evidence type="ECO:0000259" key="4">
    <source>
        <dbReference type="PROSITE" id="PS01124"/>
    </source>
</evidence>
<dbReference type="PANTHER" id="PTHR43280:SF2">
    <property type="entry name" value="HTH-TYPE TRANSCRIPTIONAL REGULATOR EXSA"/>
    <property type="match status" value="1"/>
</dbReference>
<feature type="domain" description="HTH araC/xylS-type" evidence="4">
    <location>
        <begin position="165"/>
        <end position="263"/>
    </location>
</feature>
<dbReference type="Pfam" id="PF12833">
    <property type="entry name" value="HTH_18"/>
    <property type="match status" value="1"/>
</dbReference>
<keyword evidence="1" id="KW-0805">Transcription regulation</keyword>
<evidence type="ECO:0000313" key="5">
    <source>
        <dbReference type="EMBL" id="CAG7644753.1"/>
    </source>
</evidence>
<dbReference type="GO" id="GO:0043565">
    <property type="term" value="F:sequence-specific DNA binding"/>
    <property type="evidence" value="ECO:0007669"/>
    <property type="project" value="InterPro"/>
</dbReference>
<keyword evidence="3" id="KW-0804">Transcription</keyword>
<organism evidence="5 6">
    <name type="scientific">Paenibacillus solanacearum</name>
    <dbReference type="NCBI Taxonomy" id="2048548"/>
    <lineage>
        <taxon>Bacteria</taxon>
        <taxon>Bacillati</taxon>
        <taxon>Bacillota</taxon>
        <taxon>Bacilli</taxon>
        <taxon>Bacillales</taxon>
        <taxon>Paenibacillaceae</taxon>
        <taxon>Paenibacillus</taxon>
    </lineage>
</organism>
<dbReference type="InterPro" id="IPR003313">
    <property type="entry name" value="AraC-bd"/>
</dbReference>
<dbReference type="InterPro" id="IPR018062">
    <property type="entry name" value="HTH_AraC-typ_CS"/>
</dbReference>
<keyword evidence="2" id="KW-0238">DNA-binding</keyword>
<dbReference type="PROSITE" id="PS00041">
    <property type="entry name" value="HTH_ARAC_FAMILY_1"/>
    <property type="match status" value="1"/>
</dbReference>
<gene>
    <name evidence="5" type="primary">rhaS_33</name>
    <name evidence="5" type="ORF">PAESOLCIP111_04797</name>
</gene>
<protein>
    <submittedName>
        <fullName evidence="5">HTH-type transcriptional activator RhaS</fullName>
    </submittedName>
</protein>
<dbReference type="Proteomes" id="UP000693672">
    <property type="component" value="Unassembled WGS sequence"/>
</dbReference>
<evidence type="ECO:0000256" key="1">
    <source>
        <dbReference type="ARBA" id="ARBA00023015"/>
    </source>
</evidence>
<evidence type="ECO:0000256" key="2">
    <source>
        <dbReference type="ARBA" id="ARBA00023125"/>
    </source>
</evidence>
<reference evidence="5" key="1">
    <citation type="submission" date="2021-06" db="EMBL/GenBank/DDBJ databases">
        <authorList>
            <person name="Criscuolo A."/>
        </authorList>
    </citation>
    <scope>NUCLEOTIDE SEQUENCE</scope>
    <source>
        <strain evidence="5">CIP111600</strain>
    </source>
</reference>
<dbReference type="PROSITE" id="PS01124">
    <property type="entry name" value="HTH_ARAC_FAMILY_2"/>
    <property type="match status" value="1"/>
</dbReference>
<comment type="caution">
    <text evidence="5">The sequence shown here is derived from an EMBL/GenBank/DDBJ whole genome shotgun (WGS) entry which is preliminary data.</text>
</comment>
<dbReference type="GO" id="GO:0003700">
    <property type="term" value="F:DNA-binding transcription factor activity"/>
    <property type="evidence" value="ECO:0007669"/>
    <property type="project" value="InterPro"/>
</dbReference>
<dbReference type="InterPro" id="IPR018060">
    <property type="entry name" value="HTH_AraC"/>
</dbReference>
<dbReference type="AlphaFoldDB" id="A0A916NYG1"/>
<evidence type="ECO:0000256" key="3">
    <source>
        <dbReference type="ARBA" id="ARBA00023163"/>
    </source>
</evidence>
<keyword evidence="6" id="KW-1185">Reference proteome</keyword>
<dbReference type="SMART" id="SM00342">
    <property type="entry name" value="HTH_ARAC"/>
    <property type="match status" value="1"/>
</dbReference>
<dbReference type="Pfam" id="PF02311">
    <property type="entry name" value="AraC_binding"/>
    <property type="match status" value="1"/>
</dbReference>